<organism evidence="8 9">
    <name type="scientific">Dreissena polymorpha</name>
    <name type="common">Zebra mussel</name>
    <name type="synonym">Mytilus polymorpha</name>
    <dbReference type="NCBI Taxonomy" id="45954"/>
    <lineage>
        <taxon>Eukaryota</taxon>
        <taxon>Metazoa</taxon>
        <taxon>Spiralia</taxon>
        <taxon>Lophotrochozoa</taxon>
        <taxon>Mollusca</taxon>
        <taxon>Bivalvia</taxon>
        <taxon>Autobranchia</taxon>
        <taxon>Heteroconchia</taxon>
        <taxon>Euheterodonta</taxon>
        <taxon>Imparidentia</taxon>
        <taxon>Neoheterodontei</taxon>
        <taxon>Myida</taxon>
        <taxon>Dreissenoidea</taxon>
        <taxon>Dreissenidae</taxon>
        <taxon>Dreissena</taxon>
    </lineage>
</organism>
<dbReference type="EMBL" id="JAIWYP010000006">
    <property type="protein sequence ID" value="KAH3807719.1"/>
    <property type="molecule type" value="Genomic_DNA"/>
</dbReference>
<dbReference type="InterPro" id="IPR029416">
    <property type="entry name" value="CFAP300"/>
</dbReference>
<evidence type="ECO:0000313" key="8">
    <source>
        <dbReference type="EMBL" id="KAH3807719.1"/>
    </source>
</evidence>
<protein>
    <recommendedName>
        <fullName evidence="4">Cilia- and flagella-associated protein 300</fullName>
    </recommendedName>
</protein>
<dbReference type="GO" id="GO:0005930">
    <property type="term" value="C:axoneme"/>
    <property type="evidence" value="ECO:0007669"/>
    <property type="project" value="UniProtKB-SubCell"/>
</dbReference>
<evidence type="ECO:0000256" key="6">
    <source>
        <dbReference type="ARBA" id="ARBA00023212"/>
    </source>
</evidence>
<dbReference type="OrthoDB" id="10259249at2759"/>
<reference evidence="8" key="2">
    <citation type="submission" date="2020-11" db="EMBL/GenBank/DDBJ databases">
        <authorList>
            <person name="McCartney M.A."/>
            <person name="Auch B."/>
            <person name="Kono T."/>
            <person name="Mallez S."/>
            <person name="Becker A."/>
            <person name="Gohl D.M."/>
            <person name="Silverstein K.A.T."/>
            <person name="Koren S."/>
            <person name="Bechman K.B."/>
            <person name="Herman A."/>
            <person name="Abrahante J.E."/>
            <person name="Garbe J."/>
        </authorList>
    </citation>
    <scope>NUCLEOTIDE SEQUENCE</scope>
    <source>
        <strain evidence="8">Duluth1</strain>
        <tissue evidence="8">Whole animal</tissue>
    </source>
</reference>
<comment type="caution">
    <text evidence="8">The sequence shown here is derived from an EMBL/GenBank/DDBJ whole genome shotgun (WGS) entry which is preliminary data.</text>
</comment>
<dbReference type="PANTHER" id="PTHR31078">
    <property type="entry name" value="CILIA- AND FLAGELLA-ASSOCIATED PROTEIN 300"/>
    <property type="match status" value="1"/>
</dbReference>
<evidence type="ECO:0000313" key="9">
    <source>
        <dbReference type="Proteomes" id="UP000828390"/>
    </source>
</evidence>
<name>A0A9D4G223_DREPO</name>
<gene>
    <name evidence="8" type="ORF">DPMN_136066</name>
</gene>
<evidence type="ECO:0000256" key="1">
    <source>
        <dbReference type="ARBA" id="ARBA00002404"/>
    </source>
</evidence>
<dbReference type="PANTHER" id="PTHR31078:SF1">
    <property type="entry name" value="CILIA- AND FLAGELLA-ASSOCIATED PROTEIN 300"/>
    <property type="match status" value="1"/>
</dbReference>
<keyword evidence="7" id="KW-0966">Cell projection</keyword>
<keyword evidence="6" id="KW-0206">Cytoskeleton</keyword>
<reference evidence="8" key="1">
    <citation type="journal article" date="2019" name="bioRxiv">
        <title>The Genome of the Zebra Mussel, Dreissena polymorpha: A Resource for Invasive Species Research.</title>
        <authorList>
            <person name="McCartney M.A."/>
            <person name="Auch B."/>
            <person name="Kono T."/>
            <person name="Mallez S."/>
            <person name="Zhang Y."/>
            <person name="Obille A."/>
            <person name="Becker A."/>
            <person name="Abrahante J.E."/>
            <person name="Garbe J."/>
            <person name="Badalamenti J.P."/>
            <person name="Herman A."/>
            <person name="Mangelson H."/>
            <person name="Liachko I."/>
            <person name="Sullivan S."/>
            <person name="Sone E.D."/>
            <person name="Koren S."/>
            <person name="Silverstein K.A.T."/>
            <person name="Beckman K.B."/>
            <person name="Gohl D.M."/>
        </authorList>
    </citation>
    <scope>NUCLEOTIDE SEQUENCE</scope>
    <source>
        <strain evidence="8">Duluth1</strain>
        <tissue evidence="8">Whole animal</tissue>
    </source>
</reference>
<accession>A0A9D4G223</accession>
<comment type="similarity">
    <text evidence="3">Belongs to the CFAP300 family.</text>
</comment>
<evidence type="ECO:0000256" key="3">
    <source>
        <dbReference type="ARBA" id="ARBA00009205"/>
    </source>
</evidence>
<comment type="function">
    <text evidence="1">Cilium- and flagellum-specific protein that plays a role in axonemal structure organization and motility. May play a role in outer and inner dynein arm assembly.</text>
</comment>
<evidence type="ECO:0000256" key="7">
    <source>
        <dbReference type="ARBA" id="ARBA00023273"/>
    </source>
</evidence>
<dbReference type="Proteomes" id="UP000828390">
    <property type="component" value="Unassembled WGS sequence"/>
</dbReference>
<evidence type="ECO:0000256" key="2">
    <source>
        <dbReference type="ARBA" id="ARBA00004430"/>
    </source>
</evidence>
<sequence>MADKKPKFTFQQCPGKKFATLEDKDNKELLTKWSMCGNLLAQMYTFDQPFQVYQKDEFMLDFMRDPAVMSSLLVASKDGNPRLLNMPAESVKVEVVPCSILSMAFFDRLYGSVVRDTGYLHKCFDEFVEDFTISDELRKMLLSEESDHVDLYSDSEKNEFLFRLFRHVCLGGQICQYEDKIDPYLNFTKSLYKDLVSVQKNAETKDLNITSSVFKIQAMDKDGEVFYPSSKRHEQTFSYLIVDPLKRHVIVLYHQFGGGVFS</sequence>
<keyword evidence="9" id="KW-1185">Reference proteome</keyword>
<keyword evidence="5" id="KW-0963">Cytoplasm</keyword>
<dbReference type="Pfam" id="PF14926">
    <property type="entry name" value="CFAP300"/>
    <property type="match status" value="1"/>
</dbReference>
<proteinExistence type="inferred from homology"/>
<evidence type="ECO:0000256" key="4">
    <source>
        <dbReference type="ARBA" id="ARBA00022174"/>
    </source>
</evidence>
<evidence type="ECO:0000256" key="5">
    <source>
        <dbReference type="ARBA" id="ARBA00022490"/>
    </source>
</evidence>
<dbReference type="AlphaFoldDB" id="A0A9D4G223"/>
<comment type="subcellular location">
    <subcellularLocation>
        <location evidence="2">Cytoplasm</location>
        <location evidence="2">Cytoskeleton</location>
        <location evidence="2">Cilium axoneme</location>
    </subcellularLocation>
</comment>